<dbReference type="Proteomes" id="UP000269721">
    <property type="component" value="Unassembled WGS sequence"/>
</dbReference>
<evidence type="ECO:0000256" key="2">
    <source>
        <dbReference type="ARBA" id="ARBA00008807"/>
    </source>
</evidence>
<gene>
    <name evidence="11" type="ORF">BDK51DRAFT_37754</name>
</gene>
<evidence type="ECO:0000256" key="1">
    <source>
        <dbReference type="ARBA" id="ARBA00004141"/>
    </source>
</evidence>
<evidence type="ECO:0000256" key="6">
    <source>
        <dbReference type="ARBA" id="ARBA00022927"/>
    </source>
</evidence>
<evidence type="ECO:0000256" key="8">
    <source>
        <dbReference type="ARBA" id="ARBA00023136"/>
    </source>
</evidence>
<name>A0A4P9WL25_9FUNG</name>
<keyword evidence="7 10" id="KW-1133">Transmembrane helix</keyword>
<reference evidence="12" key="1">
    <citation type="journal article" date="2018" name="Nat. Microbiol.">
        <title>Leveraging single-cell genomics to expand the fungal tree of life.</title>
        <authorList>
            <person name="Ahrendt S.R."/>
            <person name="Quandt C.A."/>
            <person name="Ciobanu D."/>
            <person name="Clum A."/>
            <person name="Salamov A."/>
            <person name="Andreopoulos B."/>
            <person name="Cheng J.F."/>
            <person name="Woyke T."/>
            <person name="Pelin A."/>
            <person name="Henrissat B."/>
            <person name="Reynolds N.K."/>
            <person name="Benny G.L."/>
            <person name="Smith M.E."/>
            <person name="James T.Y."/>
            <person name="Grigoriev I.V."/>
        </authorList>
    </citation>
    <scope>NUCLEOTIDE SEQUENCE [LARGE SCALE GENOMIC DNA]</scope>
</reference>
<keyword evidence="6" id="KW-0653">Protein transport</keyword>
<feature type="transmembrane region" description="Helical" evidence="10">
    <location>
        <begin position="422"/>
        <end position="443"/>
    </location>
</feature>
<feature type="transmembrane region" description="Helical" evidence="10">
    <location>
        <begin position="92"/>
        <end position="111"/>
    </location>
</feature>
<dbReference type="EMBL" id="KZ994195">
    <property type="protein sequence ID" value="RKO93544.1"/>
    <property type="molecule type" value="Genomic_DNA"/>
</dbReference>
<feature type="transmembrane region" description="Helical" evidence="10">
    <location>
        <begin position="192"/>
        <end position="212"/>
    </location>
</feature>
<evidence type="ECO:0000256" key="4">
    <source>
        <dbReference type="ARBA" id="ARBA00022692"/>
    </source>
</evidence>
<evidence type="ECO:0000256" key="5">
    <source>
        <dbReference type="ARBA" id="ARBA00022856"/>
    </source>
</evidence>
<dbReference type="InterPro" id="IPR004648">
    <property type="entry name" value="Oligpept_transpt"/>
</dbReference>
<dbReference type="InterPro" id="IPR004813">
    <property type="entry name" value="OPT"/>
</dbReference>
<feature type="compositionally biased region" description="Low complexity" evidence="9">
    <location>
        <begin position="492"/>
        <end position="501"/>
    </location>
</feature>
<evidence type="ECO:0000313" key="12">
    <source>
        <dbReference type="Proteomes" id="UP000269721"/>
    </source>
</evidence>
<dbReference type="Pfam" id="PF03169">
    <property type="entry name" value="OPT"/>
    <property type="match status" value="1"/>
</dbReference>
<evidence type="ECO:0000256" key="3">
    <source>
        <dbReference type="ARBA" id="ARBA00022448"/>
    </source>
</evidence>
<feature type="transmembrane region" description="Helical" evidence="10">
    <location>
        <begin position="350"/>
        <end position="371"/>
    </location>
</feature>
<organism evidence="11 12">
    <name type="scientific">Blyttiomyces helicus</name>
    <dbReference type="NCBI Taxonomy" id="388810"/>
    <lineage>
        <taxon>Eukaryota</taxon>
        <taxon>Fungi</taxon>
        <taxon>Fungi incertae sedis</taxon>
        <taxon>Chytridiomycota</taxon>
        <taxon>Chytridiomycota incertae sedis</taxon>
        <taxon>Chytridiomycetes</taxon>
        <taxon>Chytridiomycetes incertae sedis</taxon>
        <taxon>Blyttiomyces</taxon>
    </lineage>
</organism>
<dbReference type="OrthoDB" id="9986677at2759"/>
<evidence type="ECO:0000313" key="11">
    <source>
        <dbReference type="EMBL" id="RKO93544.1"/>
    </source>
</evidence>
<keyword evidence="3" id="KW-0813">Transport</keyword>
<dbReference type="PANTHER" id="PTHR22601">
    <property type="entry name" value="ISP4 LIKE PROTEIN"/>
    <property type="match status" value="1"/>
</dbReference>
<evidence type="ECO:0000256" key="10">
    <source>
        <dbReference type="SAM" id="Phobius"/>
    </source>
</evidence>
<evidence type="ECO:0000256" key="9">
    <source>
        <dbReference type="SAM" id="MobiDB-lite"/>
    </source>
</evidence>
<keyword evidence="8 10" id="KW-0472">Membrane</keyword>
<feature type="transmembrane region" description="Helical" evidence="10">
    <location>
        <begin position="65"/>
        <end position="87"/>
    </location>
</feature>
<keyword evidence="5" id="KW-0571">Peptide transport</keyword>
<dbReference type="NCBIfam" id="TIGR00728">
    <property type="entry name" value="OPT_sfam"/>
    <property type="match status" value="1"/>
</dbReference>
<protein>
    <submittedName>
        <fullName evidence="11">OPT oligopeptide transporter protein-domain-containing protein</fullName>
    </submittedName>
</protein>
<accession>A0A4P9WL25</accession>
<keyword evidence="4 10" id="KW-0812">Transmembrane</keyword>
<dbReference type="AlphaFoldDB" id="A0A4P9WL25"/>
<proteinExistence type="inferred from homology"/>
<feature type="transmembrane region" description="Helical" evidence="10">
    <location>
        <begin position="475"/>
        <end position="493"/>
    </location>
</feature>
<keyword evidence="12" id="KW-1185">Reference proteome</keyword>
<comment type="subcellular location">
    <subcellularLocation>
        <location evidence="1">Membrane</location>
        <topology evidence="1">Multi-pass membrane protein</topology>
    </subcellularLocation>
</comment>
<feature type="transmembrane region" description="Helical" evidence="10">
    <location>
        <begin position="219"/>
        <end position="240"/>
    </location>
</feature>
<sequence length="571" mass="62686">MEKVENQSVRESQIKVAFPDDTSSIMDAASFRFGEVEFPGEQSSIPEVAVTIPVSDDPTLPCLTFRFWVLSTIFSILAAAVASFNFLRYNQIALTTFAFILMSYPCGQLMAKVLPSWKIGFHWPSDFLFARGTFIGGSLNPGPFNVKEQTLIIVACSTNLSSAYALDVLSVQRYFFGAKQNADVPDPEGMNVGWAASMLFLWTSQCLGYSLAGLCRSWLVYPAAMWWPSNLVTANLLHIFHSDSQQDIIRERLALFKTITMVTVVYELLPQFFAGYLSRISIICLALGGASGKLGIASDYPPVGSNPPTVAQVFGMFGGRGAGVGLITLDWAGISQLGPLYTPFWAQMNVMSSLILSAWIFTPILFAANFWNAKSYPITATNTFDNKFNRYDVSRVIDLHTHDVIAAEYEAYSPLMLNPAWAIVYAAGFAALSATLVHVFLFHGQEVADGFRRSRNTGSEDVHVKMMRKYPEVPFTWYLATLVIFAALSLSSSSSTGTPSSACVERGEKKPTTSPRKPPESLSHRFAYPPPPHRSGIILAISNTPIGTNIITELLYDLRLQLPLPGAVSGV</sequence>
<dbReference type="GO" id="GO:0016020">
    <property type="term" value="C:membrane"/>
    <property type="evidence" value="ECO:0007669"/>
    <property type="project" value="UniProtKB-SubCell"/>
</dbReference>
<feature type="compositionally biased region" description="Basic and acidic residues" evidence="9">
    <location>
        <begin position="505"/>
        <end position="523"/>
    </location>
</feature>
<dbReference type="GO" id="GO:0035673">
    <property type="term" value="F:oligopeptide transmembrane transporter activity"/>
    <property type="evidence" value="ECO:0007669"/>
    <property type="project" value="InterPro"/>
</dbReference>
<feature type="transmembrane region" description="Helical" evidence="10">
    <location>
        <begin position="252"/>
        <end position="269"/>
    </location>
</feature>
<comment type="similarity">
    <text evidence="2">Belongs to the oligopeptide OPT transporter family.</text>
</comment>
<feature type="region of interest" description="Disordered" evidence="9">
    <location>
        <begin position="492"/>
        <end position="529"/>
    </location>
</feature>
<dbReference type="GO" id="GO:0015031">
    <property type="term" value="P:protein transport"/>
    <property type="evidence" value="ECO:0007669"/>
    <property type="project" value="UniProtKB-KW"/>
</dbReference>
<evidence type="ECO:0000256" key="7">
    <source>
        <dbReference type="ARBA" id="ARBA00022989"/>
    </source>
</evidence>